<proteinExistence type="predicted"/>
<dbReference type="RefSeq" id="WP_230574603.1">
    <property type="nucleotide sequence ID" value="NZ_CAKJTI010000006.1"/>
</dbReference>
<name>A0ABM8Y9J9_9BACI</name>
<organism evidence="1 2">
    <name type="scientific">Bacillus rhizoplanae</name>
    <dbReference type="NCBI Taxonomy" id="2880966"/>
    <lineage>
        <taxon>Bacteria</taxon>
        <taxon>Bacillati</taxon>
        <taxon>Bacillota</taxon>
        <taxon>Bacilli</taxon>
        <taxon>Bacillales</taxon>
        <taxon>Bacillaceae</taxon>
        <taxon>Bacillus</taxon>
    </lineage>
</organism>
<comment type="caution">
    <text evidence="1">The sequence shown here is derived from an EMBL/GenBank/DDBJ whole genome shotgun (WGS) entry which is preliminary data.</text>
</comment>
<sequence length="67" mass="7223">MSNLQVKRRGLETLVKEGGKVTDEHIEQAKLVAKGIGGTNAVALFATLKSIQIRQQANPTDYDGEKG</sequence>
<gene>
    <name evidence="1" type="ORF">BACCIP111899_01592</name>
</gene>
<dbReference type="EMBL" id="CAKJTI010000006">
    <property type="protein sequence ID" value="CAG9612416.1"/>
    <property type="molecule type" value="Genomic_DNA"/>
</dbReference>
<protein>
    <submittedName>
        <fullName evidence="1">Uncharacterized protein</fullName>
    </submittedName>
</protein>
<keyword evidence="2" id="KW-1185">Reference proteome</keyword>
<reference evidence="1 2" key="1">
    <citation type="submission" date="2021-10" db="EMBL/GenBank/DDBJ databases">
        <authorList>
            <person name="Criscuolo A."/>
        </authorList>
    </citation>
    <scope>NUCLEOTIDE SEQUENCE [LARGE SCALE GENOMIC DNA]</scope>
    <source>
        <strain evidence="2">CIP 111899</strain>
    </source>
</reference>
<dbReference type="Proteomes" id="UP000789423">
    <property type="component" value="Unassembled WGS sequence"/>
</dbReference>
<accession>A0ABM8Y9J9</accession>
<evidence type="ECO:0000313" key="1">
    <source>
        <dbReference type="EMBL" id="CAG9612416.1"/>
    </source>
</evidence>
<evidence type="ECO:0000313" key="2">
    <source>
        <dbReference type="Proteomes" id="UP000789423"/>
    </source>
</evidence>